<sequence length="601" mass="65768">MAGGSGSGPSAFPALFAKRLHMNWQVMGWYAIIIAASMGIFIIPYLIRLLFAQKLVRKTGIPAKLSGPMKPFIYASRFFRRLFVRKVPLLPSVGHAATAIAYIVVNIVLTLTHLDTSVLPLVTVVGARTGWLAIGNIVVVILLAMKNTPLAILTAWSYERLNILHQIAGYLTMVFIVVHAATYSSYFIEAGNAARLRVHEEIYGIASGFTFLTLVLAGAVVRFWSYELFYVIHVSFFIISMVLVGLHQPEMSKQVIALTATGAALWCIDRVIRLGRVAYNSFSNTATIYPLPQGGTRIVLKKAPMHANSGEHCFLWIPKIRAFEMHPFTIASMENQFGNVEFVINSYDGFTRDLHEYAVRNPGATVKASSEGTYGNTPNPANHDKLVLVAGGGGASFTFGMALNMLKTLAERSNQSIVFVWIVKDSARLEWFANHLATLRHALNANVELYVTRPQGHSSQASSQADTTDRSRSGTVSSDASAPVTAASEKFDAKIQQPPKVLTRSVSDPEKSGTDSELASPVSPVQQLELTPHIHGIPIRYGRPDVAKIIRQAVDETPADQRVLVMGCGPETLMTEVRNTTASCIRNSGPAVELHCEQFGW</sequence>
<keyword evidence="8 14" id="KW-1133">Transmembrane helix</keyword>
<proteinExistence type="inferred from homology"/>
<comment type="similarity">
    <text evidence="2">Belongs to the ferric reductase (FRE) family.</text>
</comment>
<evidence type="ECO:0000256" key="4">
    <source>
        <dbReference type="ARBA" id="ARBA00022448"/>
    </source>
</evidence>
<accession>A0A8H6KXI4</accession>
<feature type="compositionally biased region" description="Polar residues" evidence="13">
    <location>
        <begin position="455"/>
        <end position="466"/>
    </location>
</feature>
<evidence type="ECO:0000256" key="10">
    <source>
        <dbReference type="ARBA" id="ARBA00023065"/>
    </source>
</evidence>
<dbReference type="Proteomes" id="UP000654918">
    <property type="component" value="Unassembled WGS sequence"/>
</dbReference>
<evidence type="ECO:0000313" key="16">
    <source>
        <dbReference type="EMBL" id="KAF6839076.1"/>
    </source>
</evidence>
<dbReference type="PANTHER" id="PTHR32361:SF28">
    <property type="entry name" value="FRP1P"/>
    <property type="match status" value="1"/>
</dbReference>
<dbReference type="InterPro" id="IPR039261">
    <property type="entry name" value="FNR_nucleotide-bd"/>
</dbReference>
<keyword evidence="9" id="KW-0560">Oxidoreductase</keyword>
<dbReference type="SUPFAM" id="SSF63380">
    <property type="entry name" value="Riboflavin synthase domain-like"/>
    <property type="match status" value="1"/>
</dbReference>
<reference evidence="16" key="1">
    <citation type="journal article" date="2020" name="Phytopathology">
        <title>Genome Sequence Resources of Colletotrichum truncatum, C. plurivorum, C. musicola, and C. sojae: Four Species Pathogenic to Soybean (Glycine max).</title>
        <authorList>
            <person name="Rogerio F."/>
            <person name="Boufleur T.R."/>
            <person name="Ciampi-Guillardi M."/>
            <person name="Sukno S.A."/>
            <person name="Thon M.R."/>
            <person name="Massola Junior N.S."/>
            <person name="Baroncelli R."/>
        </authorList>
    </citation>
    <scope>NUCLEOTIDE SEQUENCE</scope>
    <source>
        <strain evidence="16">LFN00145</strain>
    </source>
</reference>
<dbReference type="SUPFAM" id="SSF52343">
    <property type="entry name" value="Ferredoxin reductase-like, C-terminal NADP-linked domain"/>
    <property type="match status" value="1"/>
</dbReference>
<dbReference type="InterPro" id="IPR013121">
    <property type="entry name" value="Fe_red_NAD-bd_6"/>
</dbReference>
<dbReference type="SFLD" id="SFLDS00052">
    <property type="entry name" value="Ferric_Reductase_Domain"/>
    <property type="match status" value="1"/>
</dbReference>
<evidence type="ECO:0000256" key="1">
    <source>
        <dbReference type="ARBA" id="ARBA00004651"/>
    </source>
</evidence>
<dbReference type="EMBL" id="WIGO01000015">
    <property type="protein sequence ID" value="KAF6839076.1"/>
    <property type="molecule type" value="Genomic_DNA"/>
</dbReference>
<dbReference type="GO" id="GO:0006826">
    <property type="term" value="P:iron ion transport"/>
    <property type="evidence" value="ECO:0007669"/>
    <property type="project" value="TreeGrafter"/>
</dbReference>
<keyword evidence="6 14" id="KW-0812">Transmembrane</keyword>
<comment type="catalytic activity">
    <reaction evidence="12">
        <text>2 a Fe(II)-siderophore + NADP(+) + H(+) = 2 a Fe(III)-siderophore + NADPH</text>
        <dbReference type="Rhea" id="RHEA:28795"/>
        <dbReference type="Rhea" id="RHEA-COMP:11342"/>
        <dbReference type="Rhea" id="RHEA-COMP:11344"/>
        <dbReference type="ChEBI" id="CHEBI:15378"/>
        <dbReference type="ChEBI" id="CHEBI:29033"/>
        <dbReference type="ChEBI" id="CHEBI:29034"/>
        <dbReference type="ChEBI" id="CHEBI:57783"/>
        <dbReference type="ChEBI" id="CHEBI:58349"/>
        <dbReference type="EC" id="1.16.1.9"/>
    </reaction>
</comment>
<evidence type="ECO:0000256" key="8">
    <source>
        <dbReference type="ARBA" id="ARBA00022989"/>
    </source>
</evidence>
<dbReference type="CDD" id="cd06186">
    <property type="entry name" value="NOX_Duox_like_FAD_NADP"/>
    <property type="match status" value="1"/>
</dbReference>
<feature type="region of interest" description="Disordered" evidence="13">
    <location>
        <begin position="454"/>
        <end position="524"/>
    </location>
</feature>
<comment type="caution">
    <text evidence="16">The sequence shown here is derived from an EMBL/GenBank/DDBJ whole genome shotgun (WGS) entry which is preliminary data.</text>
</comment>
<dbReference type="GO" id="GO:0052851">
    <property type="term" value="F:ferric-chelate reductase (NADPH) activity"/>
    <property type="evidence" value="ECO:0007669"/>
    <property type="project" value="UniProtKB-EC"/>
</dbReference>
<keyword evidence="7" id="KW-0249">Electron transport</keyword>
<keyword evidence="5" id="KW-1003">Cell membrane</keyword>
<keyword evidence="4" id="KW-0813">Transport</keyword>
<keyword evidence="11 14" id="KW-0472">Membrane</keyword>
<dbReference type="InterPro" id="IPR013112">
    <property type="entry name" value="FAD-bd_8"/>
</dbReference>
<dbReference type="Pfam" id="PF01794">
    <property type="entry name" value="Ferric_reduct"/>
    <property type="match status" value="1"/>
</dbReference>
<evidence type="ECO:0000256" key="14">
    <source>
        <dbReference type="SAM" id="Phobius"/>
    </source>
</evidence>
<dbReference type="Pfam" id="PF08022">
    <property type="entry name" value="FAD_binding_8"/>
    <property type="match status" value="1"/>
</dbReference>
<feature type="transmembrane region" description="Helical" evidence="14">
    <location>
        <begin position="87"/>
        <end position="109"/>
    </location>
</feature>
<dbReference type="InterPro" id="IPR013130">
    <property type="entry name" value="Fe3_Rdtase_TM_dom"/>
</dbReference>
<feature type="transmembrane region" description="Helical" evidence="14">
    <location>
        <begin position="121"/>
        <end position="143"/>
    </location>
</feature>
<dbReference type="InterPro" id="IPR017927">
    <property type="entry name" value="FAD-bd_FR_type"/>
</dbReference>
<dbReference type="InterPro" id="IPR051410">
    <property type="entry name" value="Ferric/Cupric_Reductase"/>
</dbReference>
<evidence type="ECO:0000256" key="9">
    <source>
        <dbReference type="ARBA" id="ARBA00023002"/>
    </source>
</evidence>
<dbReference type="InterPro" id="IPR017938">
    <property type="entry name" value="Riboflavin_synthase-like_b-brl"/>
</dbReference>
<feature type="transmembrane region" description="Helical" evidence="14">
    <location>
        <begin position="228"/>
        <end position="246"/>
    </location>
</feature>
<evidence type="ECO:0000256" key="3">
    <source>
        <dbReference type="ARBA" id="ARBA00012668"/>
    </source>
</evidence>
<dbReference type="GO" id="GO:0015677">
    <property type="term" value="P:copper ion import"/>
    <property type="evidence" value="ECO:0007669"/>
    <property type="project" value="TreeGrafter"/>
</dbReference>
<evidence type="ECO:0000256" key="7">
    <source>
        <dbReference type="ARBA" id="ARBA00022982"/>
    </source>
</evidence>
<dbReference type="EC" id="1.16.1.9" evidence="3"/>
<comment type="subcellular location">
    <subcellularLocation>
        <location evidence="1">Cell membrane</location>
        <topology evidence="1">Multi-pass membrane protein</topology>
    </subcellularLocation>
</comment>
<evidence type="ECO:0000313" key="17">
    <source>
        <dbReference type="Proteomes" id="UP000654918"/>
    </source>
</evidence>
<evidence type="ECO:0000256" key="13">
    <source>
        <dbReference type="SAM" id="MobiDB-lite"/>
    </source>
</evidence>
<evidence type="ECO:0000259" key="15">
    <source>
        <dbReference type="PROSITE" id="PS51384"/>
    </source>
</evidence>
<dbReference type="Pfam" id="PF08030">
    <property type="entry name" value="NAD_binding_6"/>
    <property type="match status" value="1"/>
</dbReference>
<dbReference type="AlphaFoldDB" id="A0A8H6KXI4"/>
<feature type="transmembrane region" description="Helical" evidence="14">
    <location>
        <begin position="163"/>
        <end position="182"/>
    </location>
</feature>
<dbReference type="Gene3D" id="3.40.50.80">
    <property type="entry name" value="Nucleotide-binding domain of ferredoxin-NADP reductase (FNR) module"/>
    <property type="match status" value="1"/>
</dbReference>
<organism evidence="16 17">
    <name type="scientific">Colletotrichum plurivorum</name>
    <dbReference type="NCBI Taxonomy" id="2175906"/>
    <lineage>
        <taxon>Eukaryota</taxon>
        <taxon>Fungi</taxon>
        <taxon>Dikarya</taxon>
        <taxon>Ascomycota</taxon>
        <taxon>Pezizomycotina</taxon>
        <taxon>Sordariomycetes</taxon>
        <taxon>Hypocreomycetidae</taxon>
        <taxon>Glomerellales</taxon>
        <taxon>Glomerellaceae</taxon>
        <taxon>Colletotrichum</taxon>
        <taxon>Colletotrichum orchidearum species complex</taxon>
    </lineage>
</organism>
<feature type="transmembrane region" description="Helical" evidence="14">
    <location>
        <begin position="202"/>
        <end position="221"/>
    </location>
</feature>
<gene>
    <name evidence="16" type="ORF">CPLU01_02090</name>
</gene>
<dbReference type="GO" id="GO:0006879">
    <property type="term" value="P:intracellular iron ion homeostasis"/>
    <property type="evidence" value="ECO:0007669"/>
    <property type="project" value="TreeGrafter"/>
</dbReference>
<dbReference type="PROSITE" id="PS51384">
    <property type="entry name" value="FAD_FR"/>
    <property type="match status" value="1"/>
</dbReference>
<feature type="domain" description="FAD-binding FR-type" evidence="15">
    <location>
        <begin position="264"/>
        <end position="380"/>
    </location>
</feature>
<protein>
    <recommendedName>
        <fullName evidence="3">ferric-chelate reductase (NADPH)</fullName>
        <ecNumber evidence="3">1.16.1.9</ecNumber>
    </recommendedName>
</protein>
<keyword evidence="10" id="KW-0406">Ion transport</keyword>
<evidence type="ECO:0000256" key="12">
    <source>
        <dbReference type="ARBA" id="ARBA00048483"/>
    </source>
</evidence>
<name>A0A8H6KXI4_9PEZI</name>
<keyword evidence="17" id="KW-1185">Reference proteome</keyword>
<dbReference type="GO" id="GO:0005886">
    <property type="term" value="C:plasma membrane"/>
    <property type="evidence" value="ECO:0007669"/>
    <property type="project" value="UniProtKB-SubCell"/>
</dbReference>
<feature type="transmembrane region" description="Helical" evidence="14">
    <location>
        <begin position="29"/>
        <end position="51"/>
    </location>
</feature>
<dbReference type="PANTHER" id="PTHR32361">
    <property type="entry name" value="FERRIC/CUPRIC REDUCTASE TRANSMEMBRANE COMPONENT"/>
    <property type="match status" value="1"/>
</dbReference>
<evidence type="ECO:0000256" key="5">
    <source>
        <dbReference type="ARBA" id="ARBA00022475"/>
    </source>
</evidence>
<evidence type="ECO:0000256" key="2">
    <source>
        <dbReference type="ARBA" id="ARBA00006278"/>
    </source>
</evidence>
<evidence type="ECO:0000256" key="11">
    <source>
        <dbReference type="ARBA" id="ARBA00023136"/>
    </source>
</evidence>
<evidence type="ECO:0000256" key="6">
    <source>
        <dbReference type="ARBA" id="ARBA00022692"/>
    </source>
</evidence>
<dbReference type="SFLD" id="SFLDG01168">
    <property type="entry name" value="Ferric_reductase_subgroup_(FRE"/>
    <property type="match status" value="1"/>
</dbReference>